<dbReference type="EMBL" id="JBHSJO010000001">
    <property type="protein sequence ID" value="MFC5016041.1"/>
    <property type="molecule type" value="Genomic_DNA"/>
</dbReference>
<protein>
    <submittedName>
        <fullName evidence="2">Uncharacterized protein</fullName>
    </submittedName>
</protein>
<feature type="transmembrane region" description="Helical" evidence="1">
    <location>
        <begin position="63"/>
        <end position="80"/>
    </location>
</feature>
<dbReference type="RefSeq" id="WP_271319870.1">
    <property type="nucleotide sequence ID" value="NZ_BAAATN010000004.1"/>
</dbReference>
<sequence length="302" mass="33505">MATTIQPVRSEERIARPVHPWLRSLFFWPVLVHCLLSFVPLFFLSSRTGDFFAWETGNSLTAAALGAGYAGACTMFLLTLPEKDWTSARGTVFAPITLLLSALILAGFYADQFHFTEGPAFARVFAWLWLASLVVFQFTCLVVYRVHNRGPKVADPRRPAPMRSDVSIPTAIMGAVLWGLAFALWIAPEAVGDAWAWQLEPLDARMLGAWFFAFGAGAWQALWEHDLHRMRAGFLTDVTLSVLSMAALGLYADDVRWGNALTWVYIVVLVGLLVAGLTGRFMALPEALEAERQAREEEPARA</sequence>
<evidence type="ECO:0000256" key="1">
    <source>
        <dbReference type="SAM" id="Phobius"/>
    </source>
</evidence>
<feature type="transmembrane region" description="Helical" evidence="1">
    <location>
        <begin position="207"/>
        <end position="223"/>
    </location>
</feature>
<comment type="caution">
    <text evidence="2">The sequence shown here is derived from an EMBL/GenBank/DDBJ whole genome shotgun (WGS) entry which is preliminary data.</text>
</comment>
<feature type="transmembrane region" description="Helical" evidence="1">
    <location>
        <begin position="21"/>
        <end position="43"/>
    </location>
</feature>
<feature type="transmembrane region" description="Helical" evidence="1">
    <location>
        <begin position="92"/>
        <end position="110"/>
    </location>
</feature>
<evidence type="ECO:0000313" key="2">
    <source>
        <dbReference type="EMBL" id="MFC5016041.1"/>
    </source>
</evidence>
<keyword evidence="1" id="KW-1133">Transmembrane helix</keyword>
<name>A0ABV9WW64_9ACTN</name>
<reference evidence="3" key="1">
    <citation type="journal article" date="2019" name="Int. J. Syst. Evol. Microbiol.">
        <title>The Global Catalogue of Microorganisms (GCM) 10K type strain sequencing project: providing services to taxonomists for standard genome sequencing and annotation.</title>
        <authorList>
            <consortium name="The Broad Institute Genomics Platform"/>
            <consortium name="The Broad Institute Genome Sequencing Center for Infectious Disease"/>
            <person name="Wu L."/>
            <person name="Ma J."/>
        </authorList>
    </citation>
    <scope>NUCLEOTIDE SEQUENCE [LARGE SCALE GENOMIC DNA]</scope>
    <source>
        <strain evidence="3">CGMCC 4.1542</strain>
    </source>
</reference>
<accession>A0ABV9WW64</accession>
<feature type="transmembrane region" description="Helical" evidence="1">
    <location>
        <begin position="166"/>
        <end position="187"/>
    </location>
</feature>
<keyword evidence="1" id="KW-0472">Membrane</keyword>
<gene>
    <name evidence="2" type="ORF">ACFPRC_14235</name>
</gene>
<keyword evidence="3" id="KW-1185">Reference proteome</keyword>
<feature type="transmembrane region" description="Helical" evidence="1">
    <location>
        <begin position="232"/>
        <end position="251"/>
    </location>
</feature>
<organism evidence="2 3">
    <name type="scientific">Streptomyces lienomycini</name>
    <dbReference type="NCBI Taxonomy" id="284035"/>
    <lineage>
        <taxon>Bacteria</taxon>
        <taxon>Bacillati</taxon>
        <taxon>Actinomycetota</taxon>
        <taxon>Actinomycetes</taxon>
        <taxon>Kitasatosporales</taxon>
        <taxon>Streptomycetaceae</taxon>
        <taxon>Streptomyces</taxon>
    </lineage>
</organism>
<proteinExistence type="predicted"/>
<feature type="transmembrane region" description="Helical" evidence="1">
    <location>
        <begin position="125"/>
        <end position="146"/>
    </location>
</feature>
<evidence type="ECO:0000313" key="3">
    <source>
        <dbReference type="Proteomes" id="UP001595855"/>
    </source>
</evidence>
<dbReference type="Proteomes" id="UP001595855">
    <property type="component" value="Unassembled WGS sequence"/>
</dbReference>
<keyword evidence="1" id="KW-0812">Transmembrane</keyword>
<feature type="transmembrane region" description="Helical" evidence="1">
    <location>
        <begin position="263"/>
        <end position="283"/>
    </location>
</feature>